<sequence>MDRTATTIEAAWQEYGRTTIGGAEWNYMSLAEREWAELSFKAGYAAAGGR</sequence>
<name>A0A0F9SJR3_9ZZZZ</name>
<protein>
    <submittedName>
        <fullName evidence="1">Uncharacterized protein</fullName>
    </submittedName>
</protein>
<proteinExistence type="predicted"/>
<organism evidence="1">
    <name type="scientific">marine sediment metagenome</name>
    <dbReference type="NCBI Taxonomy" id="412755"/>
    <lineage>
        <taxon>unclassified sequences</taxon>
        <taxon>metagenomes</taxon>
        <taxon>ecological metagenomes</taxon>
    </lineage>
</organism>
<gene>
    <name evidence="1" type="ORF">LCGC14_0443810</name>
</gene>
<reference evidence="1" key="1">
    <citation type="journal article" date="2015" name="Nature">
        <title>Complex archaea that bridge the gap between prokaryotes and eukaryotes.</title>
        <authorList>
            <person name="Spang A."/>
            <person name="Saw J.H."/>
            <person name="Jorgensen S.L."/>
            <person name="Zaremba-Niedzwiedzka K."/>
            <person name="Martijn J."/>
            <person name="Lind A.E."/>
            <person name="van Eijk R."/>
            <person name="Schleper C."/>
            <person name="Guy L."/>
            <person name="Ettema T.J."/>
        </authorList>
    </citation>
    <scope>NUCLEOTIDE SEQUENCE</scope>
</reference>
<dbReference type="EMBL" id="LAZR01000431">
    <property type="protein sequence ID" value="KKN69205.1"/>
    <property type="molecule type" value="Genomic_DNA"/>
</dbReference>
<evidence type="ECO:0000313" key="1">
    <source>
        <dbReference type="EMBL" id="KKN69205.1"/>
    </source>
</evidence>
<accession>A0A0F9SJR3</accession>
<dbReference type="AlphaFoldDB" id="A0A0F9SJR3"/>
<comment type="caution">
    <text evidence="1">The sequence shown here is derived from an EMBL/GenBank/DDBJ whole genome shotgun (WGS) entry which is preliminary data.</text>
</comment>